<evidence type="ECO:0000313" key="3">
    <source>
        <dbReference type="Proteomes" id="UP000019149"/>
    </source>
</evidence>
<comment type="caution">
    <text evidence="2">The sequence shown here is derived from an EMBL/GenBank/DDBJ whole genome shotgun (WGS) entry which is preliminary data.</text>
</comment>
<keyword evidence="3" id="KW-1185">Reference proteome</keyword>
<organism evidence="2 3">
    <name type="scientific">Echinococcus granulosus</name>
    <name type="common">Hydatid tapeworm</name>
    <dbReference type="NCBI Taxonomy" id="6210"/>
    <lineage>
        <taxon>Eukaryota</taxon>
        <taxon>Metazoa</taxon>
        <taxon>Spiralia</taxon>
        <taxon>Lophotrochozoa</taxon>
        <taxon>Platyhelminthes</taxon>
        <taxon>Cestoda</taxon>
        <taxon>Eucestoda</taxon>
        <taxon>Cyclophyllidea</taxon>
        <taxon>Taeniidae</taxon>
        <taxon>Echinococcus</taxon>
        <taxon>Echinococcus granulosus group</taxon>
    </lineage>
</organism>
<feature type="region of interest" description="Disordered" evidence="1">
    <location>
        <begin position="9"/>
        <end position="29"/>
    </location>
</feature>
<protein>
    <submittedName>
        <fullName evidence="2">Uncharacterized protein</fullName>
    </submittedName>
</protein>
<accession>W6UEJ7</accession>
<dbReference type="CTD" id="36341061"/>
<dbReference type="KEGG" id="egl:EGR_05346"/>
<dbReference type="GeneID" id="36341061"/>
<dbReference type="Proteomes" id="UP000019149">
    <property type="component" value="Unassembled WGS sequence"/>
</dbReference>
<dbReference type="AlphaFoldDB" id="W6UEJ7"/>
<dbReference type="EMBL" id="APAU02000038">
    <property type="protein sequence ID" value="EUB59870.1"/>
    <property type="molecule type" value="Genomic_DNA"/>
</dbReference>
<dbReference type="RefSeq" id="XP_024351066.1">
    <property type="nucleotide sequence ID" value="XM_024494595.1"/>
</dbReference>
<name>W6UEJ7_ECHGR</name>
<sequence length="70" mass="7304">MDLLTCRRAKFQGSSGGEEDGGGGGSNKGVLIPAEGVSFPLQREQLPSVRPVVPPASAAVTIFYVTWTGR</sequence>
<gene>
    <name evidence="2" type="ORF">EGR_05346</name>
</gene>
<proteinExistence type="predicted"/>
<evidence type="ECO:0000313" key="2">
    <source>
        <dbReference type="EMBL" id="EUB59870.1"/>
    </source>
</evidence>
<reference evidence="2 3" key="1">
    <citation type="journal article" date="2013" name="Nat. Genet.">
        <title>The genome of the hydatid tapeworm Echinococcus granulosus.</title>
        <authorList>
            <person name="Zheng H."/>
            <person name="Zhang W."/>
            <person name="Zhang L."/>
            <person name="Zhang Z."/>
            <person name="Li J."/>
            <person name="Lu G."/>
            <person name="Zhu Y."/>
            <person name="Wang Y."/>
            <person name="Huang Y."/>
            <person name="Liu J."/>
            <person name="Kang H."/>
            <person name="Chen J."/>
            <person name="Wang L."/>
            <person name="Chen A."/>
            <person name="Yu S."/>
            <person name="Gao Z."/>
            <person name="Jin L."/>
            <person name="Gu W."/>
            <person name="Wang Z."/>
            <person name="Zhao L."/>
            <person name="Shi B."/>
            <person name="Wen H."/>
            <person name="Lin R."/>
            <person name="Jones M.K."/>
            <person name="Brejova B."/>
            <person name="Vinar T."/>
            <person name="Zhao G."/>
            <person name="McManus D.P."/>
            <person name="Chen Z."/>
            <person name="Zhou Y."/>
            <person name="Wang S."/>
        </authorList>
    </citation>
    <scope>NUCLEOTIDE SEQUENCE [LARGE SCALE GENOMIC DNA]</scope>
</reference>
<evidence type="ECO:0000256" key="1">
    <source>
        <dbReference type="SAM" id="MobiDB-lite"/>
    </source>
</evidence>